<dbReference type="STRING" id="306540.SAMN05421839_13519"/>
<protein>
    <submittedName>
        <fullName evidence="4">TnsA endonuclease C terminal</fullName>
    </submittedName>
    <submittedName>
        <fullName evidence="3">Transposase</fullName>
    </submittedName>
</protein>
<dbReference type="Pfam" id="PF08722">
    <property type="entry name" value="Tn7_TnsA-like_N"/>
    <property type="match status" value="1"/>
</dbReference>
<dbReference type="Gene3D" id="1.10.10.10">
    <property type="entry name" value="Winged helix-like DNA-binding domain superfamily/Winged helix DNA-binding domain"/>
    <property type="match status" value="1"/>
</dbReference>
<dbReference type="SUPFAM" id="SSF52980">
    <property type="entry name" value="Restriction endonuclease-like"/>
    <property type="match status" value="1"/>
</dbReference>
<reference evidence="4 5" key="1">
    <citation type="submission" date="2016-10" db="EMBL/GenBank/DDBJ databases">
        <authorList>
            <person name="de Groot N.N."/>
        </authorList>
    </citation>
    <scope>NUCLEOTIDE SEQUENCE [LARGE SCALE GENOMIC DNA]</scope>
    <source>
        <strain evidence="4 5">DSM 17073</strain>
    </source>
</reference>
<feature type="domain" description="TnsA endonuclease N-terminal" evidence="2">
    <location>
        <begin position="70"/>
        <end position="166"/>
    </location>
</feature>
<dbReference type="InterPro" id="IPR014833">
    <property type="entry name" value="TnsA_N"/>
</dbReference>
<evidence type="ECO:0000313" key="4">
    <source>
        <dbReference type="EMBL" id="SFP62715.1"/>
    </source>
</evidence>
<dbReference type="Proteomes" id="UP000321547">
    <property type="component" value="Unassembled WGS sequence"/>
</dbReference>
<dbReference type="Proteomes" id="UP000242243">
    <property type="component" value="Unassembled WGS sequence"/>
</dbReference>
<dbReference type="GO" id="GO:0003676">
    <property type="term" value="F:nucleic acid binding"/>
    <property type="evidence" value="ECO:0007669"/>
    <property type="project" value="InterPro"/>
</dbReference>
<gene>
    <name evidence="3" type="ORF">HHA03_23100</name>
    <name evidence="4" type="ORF">SAMN05421839_13519</name>
</gene>
<evidence type="ECO:0000259" key="2">
    <source>
        <dbReference type="Pfam" id="PF08722"/>
    </source>
</evidence>
<accession>A0A1I5RW15</accession>
<keyword evidence="4" id="KW-0255">Endonuclease</keyword>
<evidence type="ECO:0000313" key="5">
    <source>
        <dbReference type="Proteomes" id="UP000242243"/>
    </source>
</evidence>
<dbReference type="Gene3D" id="3.40.1350.10">
    <property type="match status" value="1"/>
</dbReference>
<dbReference type="Pfam" id="PF08721">
    <property type="entry name" value="Tn7_Tnp_TnsA_C"/>
    <property type="match status" value="1"/>
</dbReference>
<dbReference type="OrthoDB" id="5291587at2"/>
<evidence type="ECO:0000259" key="1">
    <source>
        <dbReference type="Pfam" id="PF08721"/>
    </source>
</evidence>
<feature type="domain" description="TnsA endonuclease C-terminal" evidence="1">
    <location>
        <begin position="168"/>
        <end position="253"/>
    </location>
</feature>
<name>A0A1I5RW15_9BACI</name>
<reference evidence="3 6" key="2">
    <citation type="submission" date="2019-07" db="EMBL/GenBank/DDBJ databases">
        <title>Whole genome shotgun sequence of Halolactibacillus halophilus NBRC 100868.</title>
        <authorList>
            <person name="Hosoyama A."/>
            <person name="Uohara A."/>
            <person name="Ohji S."/>
            <person name="Ichikawa N."/>
        </authorList>
    </citation>
    <scope>NUCLEOTIDE SEQUENCE [LARGE SCALE GENOMIC DNA]</scope>
    <source>
        <strain evidence="3 6">NBRC 100868</strain>
    </source>
</reference>
<dbReference type="GO" id="GO:0004519">
    <property type="term" value="F:endonuclease activity"/>
    <property type="evidence" value="ECO:0007669"/>
    <property type="project" value="UniProtKB-KW"/>
</dbReference>
<dbReference type="EMBL" id="BJWI01000059">
    <property type="protein sequence ID" value="GEM02778.1"/>
    <property type="molecule type" value="Genomic_DNA"/>
</dbReference>
<dbReference type="AlphaFoldDB" id="A0A1I5RW15"/>
<proteinExistence type="predicted"/>
<keyword evidence="6" id="KW-1185">Reference proteome</keyword>
<dbReference type="InterPro" id="IPR011856">
    <property type="entry name" value="tRNA_endonuc-like_dom_sf"/>
</dbReference>
<dbReference type="InterPro" id="IPR036388">
    <property type="entry name" value="WH-like_DNA-bd_sf"/>
</dbReference>
<keyword evidence="4" id="KW-0378">Hydrolase</keyword>
<dbReference type="EMBL" id="FOXC01000035">
    <property type="protein sequence ID" value="SFP62715.1"/>
    <property type="molecule type" value="Genomic_DNA"/>
</dbReference>
<evidence type="ECO:0000313" key="6">
    <source>
        <dbReference type="Proteomes" id="UP000321547"/>
    </source>
</evidence>
<dbReference type="CDD" id="cd22362">
    <property type="entry name" value="TnsA_endonuclease-like"/>
    <property type="match status" value="1"/>
</dbReference>
<dbReference type="InterPro" id="IPR011335">
    <property type="entry name" value="Restrct_endonuc-II-like"/>
</dbReference>
<organism evidence="4 5">
    <name type="scientific">Halolactibacillus halophilus</name>
    <dbReference type="NCBI Taxonomy" id="306540"/>
    <lineage>
        <taxon>Bacteria</taxon>
        <taxon>Bacillati</taxon>
        <taxon>Bacillota</taxon>
        <taxon>Bacilli</taxon>
        <taxon>Bacillales</taxon>
        <taxon>Bacillaceae</taxon>
        <taxon>Halolactibacillus</taxon>
    </lineage>
</organism>
<dbReference type="InterPro" id="IPR014832">
    <property type="entry name" value="TnsA_C"/>
</dbReference>
<dbReference type="RefSeq" id="WP_089833220.1">
    <property type="nucleotide sequence ID" value="NZ_BJWI01000059.1"/>
</dbReference>
<keyword evidence="4" id="KW-0540">Nuclease</keyword>
<evidence type="ECO:0000313" key="3">
    <source>
        <dbReference type="EMBL" id="GEM02778.1"/>
    </source>
</evidence>
<sequence>MAKRKRMSSTENKIKKGYGEGQGVDYKPWITIQDVPSLGRVTRLKGIKIPRQFEFLSDLERNYFYLLEYSDKVIDIREQYPLLPLDDTLLIAKELGLKHPIDPKTKEPIVMTTDFLVTMHNGTANMHVARTLKYKDELMTERTLEKFEIERVYWEKREIDWGIVTEGEVSKVMATNIAFVHSYTRLNDIEGFDQLTSVEIDEMVVYFVQRLMAEDQSVKQIARIYERDFGMPSGSGLALFKHLIITKTIKIDLSSKLNVEDIVQVKSIQQDFSEKVRAL</sequence>